<dbReference type="KEGG" id="pcx:LPB68_18970"/>
<accession>A0A167FU91</accession>
<keyword evidence="2" id="KW-0812">Transmembrane</keyword>
<dbReference type="RefSeq" id="WP_068656071.1">
    <property type="nucleotide sequence ID" value="NZ_CP017770.1"/>
</dbReference>
<organism evidence="5 6">
    <name type="scientific">Paenibacillus crassostreae</name>
    <dbReference type="NCBI Taxonomy" id="1763538"/>
    <lineage>
        <taxon>Bacteria</taxon>
        <taxon>Bacillati</taxon>
        <taxon>Bacillota</taxon>
        <taxon>Bacilli</taxon>
        <taxon>Bacillales</taxon>
        <taxon>Paenibacillaceae</taxon>
        <taxon>Paenibacillus</taxon>
    </lineage>
</organism>
<dbReference type="PROSITE" id="PS51257">
    <property type="entry name" value="PROKAR_LIPOPROTEIN"/>
    <property type="match status" value="1"/>
</dbReference>
<keyword evidence="2" id="KW-1133">Transmembrane helix</keyword>
<feature type="region of interest" description="Disordered" evidence="1">
    <location>
        <begin position="50"/>
        <end position="94"/>
    </location>
</feature>
<evidence type="ECO:0000313" key="6">
    <source>
        <dbReference type="Proteomes" id="UP000077134"/>
    </source>
</evidence>
<gene>
    <name evidence="5" type="ORF">PNBC_05770</name>
</gene>
<feature type="transmembrane region" description="Helical" evidence="2">
    <location>
        <begin position="294"/>
        <end position="322"/>
    </location>
</feature>
<keyword evidence="6" id="KW-1185">Reference proteome</keyword>
<keyword evidence="2" id="KW-0472">Membrane</keyword>
<dbReference type="Proteomes" id="UP000077134">
    <property type="component" value="Unassembled WGS sequence"/>
</dbReference>
<evidence type="ECO:0000313" key="5">
    <source>
        <dbReference type="EMBL" id="OAB76904.1"/>
    </source>
</evidence>
<dbReference type="Pfam" id="PF14257">
    <property type="entry name" value="DUF4349"/>
    <property type="match status" value="1"/>
</dbReference>
<dbReference type="AlphaFoldDB" id="A0A167FU91"/>
<feature type="chain" id="PRO_5039473059" description="DUF4349 domain-containing protein" evidence="3">
    <location>
        <begin position="24"/>
        <end position="347"/>
    </location>
</feature>
<feature type="signal peptide" evidence="3">
    <location>
        <begin position="1"/>
        <end position="23"/>
    </location>
</feature>
<sequence>MRKRGFICILLLTLLLSSCSASNSDQAVSSNDSSASAANMADTSMANVETTTAFSEKKDSGAETVISAEQESPALQTGESLTKGATSTQPAGFNNVGSAEALNKKLIYTANLVMRVKEYATAQSQVRDLVSLSGGYIVEFTENQSTHEVGGTFILKVPANGFSTLLGEIEQIKHESLQQSIKGQDVSEEYVDLESRLKVKELMETQYTEFMKKATKTTELVTFANELGQIQEDIELIKGRMRYINNNVSYSTVEIRLYQQEGIVDKALVPEEKAPLFERANDALKGTINVLTLLFQWIVVILFGALPVILVGGVILLVLWIARRKMKQRNVNDQGNKHVSNDRDDQN</sequence>
<feature type="compositionally biased region" description="Polar residues" evidence="1">
    <location>
        <begin position="67"/>
        <end position="94"/>
    </location>
</feature>
<comment type="caution">
    <text evidence="5">The sequence shown here is derived from an EMBL/GenBank/DDBJ whole genome shotgun (WGS) entry which is preliminary data.</text>
</comment>
<dbReference type="EMBL" id="LSFN01000005">
    <property type="protein sequence ID" value="OAB76904.1"/>
    <property type="molecule type" value="Genomic_DNA"/>
</dbReference>
<proteinExistence type="predicted"/>
<protein>
    <recommendedName>
        <fullName evidence="4">DUF4349 domain-containing protein</fullName>
    </recommendedName>
</protein>
<keyword evidence="3" id="KW-0732">Signal</keyword>
<evidence type="ECO:0000256" key="1">
    <source>
        <dbReference type="SAM" id="MobiDB-lite"/>
    </source>
</evidence>
<name>A0A167FU91_9BACL</name>
<reference evidence="5 6" key="1">
    <citation type="submission" date="2016-02" db="EMBL/GenBank/DDBJ databases">
        <title>Paenibacillus sp. LPB0068, isolated from Crassostrea gigas.</title>
        <authorList>
            <person name="Shin S.-K."/>
            <person name="Yi H."/>
        </authorList>
    </citation>
    <scope>NUCLEOTIDE SEQUENCE [LARGE SCALE GENOMIC DNA]</scope>
    <source>
        <strain evidence="5 6">LPB0068</strain>
    </source>
</reference>
<evidence type="ECO:0000256" key="2">
    <source>
        <dbReference type="SAM" id="Phobius"/>
    </source>
</evidence>
<dbReference type="STRING" id="1763538.LPB68_18970"/>
<dbReference type="InterPro" id="IPR025645">
    <property type="entry name" value="DUF4349"/>
</dbReference>
<feature type="domain" description="DUF4349" evidence="4">
    <location>
        <begin position="105"/>
        <end position="320"/>
    </location>
</feature>
<evidence type="ECO:0000256" key="3">
    <source>
        <dbReference type="SAM" id="SignalP"/>
    </source>
</evidence>
<evidence type="ECO:0000259" key="4">
    <source>
        <dbReference type="Pfam" id="PF14257"/>
    </source>
</evidence>
<dbReference type="OrthoDB" id="5381491at2"/>